<dbReference type="SUPFAM" id="SSF53474">
    <property type="entry name" value="alpha/beta-Hydrolases"/>
    <property type="match status" value="1"/>
</dbReference>
<protein>
    <submittedName>
        <fullName evidence="1">Uncharacterized protein</fullName>
    </submittedName>
</protein>
<dbReference type="EMBL" id="CAXAMM010041407">
    <property type="protein sequence ID" value="CAK9099239.1"/>
    <property type="molecule type" value="Genomic_DNA"/>
</dbReference>
<dbReference type="Proteomes" id="UP001642464">
    <property type="component" value="Unassembled WGS sequence"/>
</dbReference>
<proteinExistence type="predicted"/>
<dbReference type="Gene3D" id="3.40.50.1820">
    <property type="entry name" value="alpha/beta hydrolase"/>
    <property type="match status" value="1"/>
</dbReference>
<reference evidence="1 3" key="1">
    <citation type="submission" date="2024-02" db="EMBL/GenBank/DDBJ databases">
        <authorList>
            <person name="Chen Y."/>
            <person name="Shah S."/>
            <person name="Dougan E. K."/>
            <person name="Thang M."/>
            <person name="Chan C."/>
        </authorList>
    </citation>
    <scope>NUCLEOTIDE SEQUENCE [LARGE SCALE GENOMIC DNA]</scope>
</reference>
<evidence type="ECO:0000313" key="1">
    <source>
        <dbReference type="EMBL" id="CAK9099239.1"/>
    </source>
</evidence>
<evidence type="ECO:0000313" key="3">
    <source>
        <dbReference type="Proteomes" id="UP001642464"/>
    </source>
</evidence>
<name>A0ABP0RF75_9DINO</name>
<organism evidence="1 3">
    <name type="scientific">Durusdinium trenchii</name>
    <dbReference type="NCBI Taxonomy" id="1381693"/>
    <lineage>
        <taxon>Eukaryota</taxon>
        <taxon>Sar</taxon>
        <taxon>Alveolata</taxon>
        <taxon>Dinophyceae</taxon>
        <taxon>Suessiales</taxon>
        <taxon>Symbiodiniaceae</taxon>
        <taxon>Durusdinium</taxon>
    </lineage>
</organism>
<dbReference type="EMBL" id="CAXAMM010041629">
    <property type="protein sequence ID" value="CAK9100433.1"/>
    <property type="molecule type" value="Genomic_DNA"/>
</dbReference>
<gene>
    <name evidence="1" type="ORF">SCF082_LOCUS46483</name>
    <name evidence="2" type="ORF">SCF082_LOCUS46999</name>
</gene>
<sequence>MVGWGLVSMTTCNQEQDPNWTPVQFPRYNSCGGCRGGYKTDEELSECVTPCYNLTLVKSWERFNEENGFKLVYFLSRPGPGDKPPVNISAWWLPAPVKGGKLAPRVVVMHGLASNNNHCGVQMTCFHLRSLGYSCLTPSARDFGLSGASTHPDIVTWGFDYHLDLLGAWDYAVEDPDGVLGGALPDEKVGLMGFSKGAYAAGIAMGLEPRISSAWLDSAPLHGLHGSIIGTIQPYVGRFLAPILALPVFWGAQFFSGNTVDSFDLLKLLSEQCPRQRRLMLSQSSIDNVVPIEETEFGATVLSGMLNCYLVFGYTPPEYCNGARHHQEMWEFPDDMRQELCRFWSRAFKEEERSCHLTSLPSFQIWSPYKDLPPGSPELV</sequence>
<dbReference type="InterPro" id="IPR029058">
    <property type="entry name" value="AB_hydrolase_fold"/>
</dbReference>
<keyword evidence="3" id="KW-1185">Reference proteome</keyword>
<accession>A0ABP0RF75</accession>
<comment type="caution">
    <text evidence="1">The sequence shown here is derived from an EMBL/GenBank/DDBJ whole genome shotgun (WGS) entry which is preliminary data.</text>
</comment>
<evidence type="ECO:0000313" key="2">
    <source>
        <dbReference type="EMBL" id="CAK9100433.1"/>
    </source>
</evidence>